<evidence type="ECO:0000313" key="2">
    <source>
        <dbReference type="Proteomes" id="UP000261082"/>
    </source>
</evidence>
<evidence type="ECO:0000313" key="1">
    <source>
        <dbReference type="EMBL" id="RFN60351.1"/>
    </source>
</evidence>
<keyword evidence="2" id="KW-1185">Reference proteome</keyword>
<protein>
    <submittedName>
        <fullName evidence="1">Uncharacterized protein</fullName>
    </submittedName>
</protein>
<dbReference type="InterPro" id="IPR046233">
    <property type="entry name" value="DUF6266"/>
</dbReference>
<comment type="caution">
    <text evidence="1">The sequence shown here is derived from an EMBL/GenBank/DDBJ whole genome shotgun (WGS) entry which is preliminary data.</text>
</comment>
<gene>
    <name evidence="1" type="ORF">DZ858_10025</name>
</gene>
<name>A0A3E1QDV9_9FLAO</name>
<dbReference type="Pfam" id="PF19781">
    <property type="entry name" value="DUF6266"/>
    <property type="match status" value="1"/>
</dbReference>
<sequence length="213" mass="23253">MGTIQNGLLGGFSGKVGPVVGATWRNKNIIRSAPQPSSIPRSQAQLSNQSDFGLVSSFLAKYRFFLKQYFGESTAPSQRFYDAMSYHKLHATRQENGLFYMNYPKVLISKGAIPGVLGVTLTLGVNNSIQLTWTDNSEQALAAPNDLLTVAAYAPALHTFYFFEACAERQDTTVNLTIPAGFTEQPLQLWATFTDQAKHPTAATSCYVGEVNG</sequence>
<reference evidence="1 2" key="1">
    <citation type="journal article" date="2007" name="Int. J. Syst. Evol. Microbiol.">
        <title>Marixanthomonas ophiurae gen. nov., sp. nov., a marine bacterium of the family Flavobacteriaceae isolated from a deep-sea brittle star.</title>
        <authorList>
            <person name="Romanenko L.A."/>
            <person name="Uchino M."/>
            <person name="Frolova G.M."/>
            <person name="Mikhailov V.V."/>
        </authorList>
    </citation>
    <scope>NUCLEOTIDE SEQUENCE [LARGE SCALE GENOMIC DNA]</scope>
    <source>
        <strain evidence="1 2">KMM 3046</strain>
    </source>
</reference>
<dbReference type="Proteomes" id="UP000261082">
    <property type="component" value="Unassembled WGS sequence"/>
</dbReference>
<dbReference type="RefSeq" id="WP_117159410.1">
    <property type="nucleotide sequence ID" value="NZ_QVID01000001.1"/>
</dbReference>
<accession>A0A3E1QDV9</accession>
<proteinExistence type="predicted"/>
<organism evidence="1 2">
    <name type="scientific">Marixanthomonas ophiurae</name>
    <dbReference type="NCBI Taxonomy" id="387659"/>
    <lineage>
        <taxon>Bacteria</taxon>
        <taxon>Pseudomonadati</taxon>
        <taxon>Bacteroidota</taxon>
        <taxon>Flavobacteriia</taxon>
        <taxon>Flavobacteriales</taxon>
        <taxon>Flavobacteriaceae</taxon>
        <taxon>Marixanthomonas</taxon>
    </lineage>
</organism>
<dbReference type="EMBL" id="QVID01000001">
    <property type="protein sequence ID" value="RFN60351.1"/>
    <property type="molecule type" value="Genomic_DNA"/>
</dbReference>
<dbReference type="AlphaFoldDB" id="A0A3E1QDV9"/>